<dbReference type="AlphaFoldDB" id="A0A1W2DQS4"/>
<protein>
    <recommendedName>
        <fullName evidence="4">Response regulatory domain-containing protein</fullName>
    </recommendedName>
</protein>
<name>A0A1W2DQS4_KIBAR</name>
<evidence type="ECO:0008006" key="4">
    <source>
        <dbReference type="Google" id="ProtNLM"/>
    </source>
</evidence>
<organism evidence="2 3">
    <name type="scientific">Kibdelosporangium aridum</name>
    <dbReference type="NCBI Taxonomy" id="2030"/>
    <lineage>
        <taxon>Bacteria</taxon>
        <taxon>Bacillati</taxon>
        <taxon>Actinomycetota</taxon>
        <taxon>Actinomycetes</taxon>
        <taxon>Pseudonocardiales</taxon>
        <taxon>Pseudonocardiaceae</taxon>
        <taxon>Kibdelosporangium</taxon>
    </lineage>
</organism>
<feature type="region of interest" description="Disordered" evidence="1">
    <location>
        <begin position="68"/>
        <end position="90"/>
    </location>
</feature>
<gene>
    <name evidence="2" type="ORF">SAMN05661093_03715</name>
</gene>
<evidence type="ECO:0000313" key="2">
    <source>
        <dbReference type="EMBL" id="SMC99719.1"/>
    </source>
</evidence>
<evidence type="ECO:0000256" key="1">
    <source>
        <dbReference type="SAM" id="MobiDB-lite"/>
    </source>
</evidence>
<dbReference type="RefSeq" id="WP_084427753.1">
    <property type="nucleotide sequence ID" value="NZ_FWXV01000002.1"/>
</dbReference>
<accession>A0A1W2DQS4</accession>
<reference evidence="2 3" key="1">
    <citation type="submission" date="2017-04" db="EMBL/GenBank/DDBJ databases">
        <authorList>
            <person name="Afonso C.L."/>
            <person name="Miller P.J."/>
            <person name="Scott M.A."/>
            <person name="Spackman E."/>
            <person name="Goraichik I."/>
            <person name="Dimitrov K.M."/>
            <person name="Suarez D.L."/>
            <person name="Swayne D.E."/>
        </authorList>
    </citation>
    <scope>NUCLEOTIDE SEQUENCE [LARGE SCALE GENOMIC DNA]</scope>
    <source>
        <strain evidence="2 3">DSM 43828</strain>
    </source>
</reference>
<evidence type="ECO:0000313" key="3">
    <source>
        <dbReference type="Proteomes" id="UP000192674"/>
    </source>
</evidence>
<proteinExistence type="predicted"/>
<dbReference type="EMBL" id="FWXV01000002">
    <property type="protein sequence ID" value="SMC99719.1"/>
    <property type="molecule type" value="Genomic_DNA"/>
</dbReference>
<keyword evidence="3" id="KW-1185">Reference proteome</keyword>
<sequence length="90" mass="8815">MAAGASGYLAKDSDGAKILHAARRIAGGNGYVSPMPARPELLTDPALAVLATARGEVRLAGGPVVGAGGLEGADSVTSRLGRAGEDGCAR</sequence>
<dbReference type="Proteomes" id="UP000192674">
    <property type="component" value="Unassembled WGS sequence"/>
</dbReference>